<dbReference type="InterPro" id="IPR009057">
    <property type="entry name" value="Homeodomain-like_sf"/>
</dbReference>
<dbReference type="Pfam" id="PF13305">
    <property type="entry name" value="TetR_C_33"/>
    <property type="match status" value="1"/>
</dbReference>
<dbReference type="SUPFAM" id="SSF48498">
    <property type="entry name" value="Tetracyclin repressor-like, C-terminal domain"/>
    <property type="match status" value="1"/>
</dbReference>
<evidence type="ECO:0000313" key="7">
    <source>
        <dbReference type="Proteomes" id="UP000327000"/>
    </source>
</evidence>
<proteinExistence type="predicted"/>
<protein>
    <submittedName>
        <fullName evidence="6">TetR/AcrR family transcriptional regulator</fullName>
    </submittedName>
</protein>
<keyword evidence="7" id="KW-1185">Reference proteome</keyword>
<dbReference type="PROSITE" id="PS50977">
    <property type="entry name" value="HTH_TETR_2"/>
    <property type="match status" value="1"/>
</dbReference>
<dbReference type="Gene3D" id="1.10.357.10">
    <property type="entry name" value="Tetracycline Repressor, domain 2"/>
    <property type="match status" value="1"/>
</dbReference>
<evidence type="ECO:0000256" key="1">
    <source>
        <dbReference type="ARBA" id="ARBA00023015"/>
    </source>
</evidence>
<reference evidence="6 7" key="1">
    <citation type="journal article" date="2019" name="Microb. Cell Fact.">
        <title>Exploring novel herbicidin analogues by transcriptional regulator overexpression and MS/MS molecular networking.</title>
        <authorList>
            <person name="Shi Y."/>
            <person name="Gu R."/>
            <person name="Li Y."/>
            <person name="Wang X."/>
            <person name="Ren W."/>
            <person name="Li X."/>
            <person name="Wang L."/>
            <person name="Xie Y."/>
            <person name="Hong B."/>
        </authorList>
    </citation>
    <scope>NUCLEOTIDE SEQUENCE [LARGE SCALE GENOMIC DNA]</scope>
    <source>
        <strain evidence="6 7">US-43</strain>
    </source>
</reference>
<feature type="domain" description="HTH tetR-type" evidence="5">
    <location>
        <begin position="5"/>
        <end position="65"/>
    </location>
</feature>
<sequence length="189" mass="20410">MPRAALSPGAVVDLALAIVDEGSPAALTLSAVAGRAGVATPSLYKHVRNLAELRDLMSARILDDLTDEVGRAVLGRSADEAIRALMLAWRDWALRHPHRYAVLVQRPEPRTAEAGERLLGIVFAALRAYGMEDAAAVHATRCLRAALHGFAVLEAEGAFGLPERLEESFELLIHMVISGLRTPRRPPGR</sequence>
<dbReference type="GO" id="GO:0003677">
    <property type="term" value="F:DNA binding"/>
    <property type="evidence" value="ECO:0007669"/>
    <property type="project" value="UniProtKB-UniRule"/>
</dbReference>
<dbReference type="EMBL" id="VOKX01000098">
    <property type="protein sequence ID" value="KAB7836873.1"/>
    <property type="molecule type" value="Genomic_DNA"/>
</dbReference>
<keyword evidence="3" id="KW-0804">Transcription</keyword>
<comment type="caution">
    <text evidence="6">The sequence shown here is derived from an EMBL/GenBank/DDBJ whole genome shotgun (WGS) entry which is preliminary data.</text>
</comment>
<keyword evidence="2 4" id="KW-0238">DNA-binding</keyword>
<dbReference type="AlphaFoldDB" id="A0A5N5W2N9"/>
<evidence type="ECO:0000259" key="5">
    <source>
        <dbReference type="PROSITE" id="PS50977"/>
    </source>
</evidence>
<dbReference type="OrthoDB" id="71867at2"/>
<evidence type="ECO:0000256" key="2">
    <source>
        <dbReference type="ARBA" id="ARBA00023125"/>
    </source>
</evidence>
<evidence type="ECO:0000313" key="6">
    <source>
        <dbReference type="EMBL" id="KAB7836873.1"/>
    </source>
</evidence>
<dbReference type="InterPro" id="IPR001647">
    <property type="entry name" value="HTH_TetR"/>
</dbReference>
<gene>
    <name evidence="6" type="ORF">FRZ00_24115</name>
</gene>
<evidence type="ECO:0000256" key="4">
    <source>
        <dbReference type="PROSITE-ProRule" id="PRU00335"/>
    </source>
</evidence>
<dbReference type="Proteomes" id="UP000327000">
    <property type="component" value="Unassembled WGS sequence"/>
</dbReference>
<keyword evidence="1" id="KW-0805">Transcription regulation</keyword>
<feature type="DNA-binding region" description="H-T-H motif" evidence="4">
    <location>
        <begin position="28"/>
        <end position="47"/>
    </location>
</feature>
<dbReference type="RefSeq" id="WP_004938553.1">
    <property type="nucleotide sequence ID" value="NZ_VOKX01000098.1"/>
</dbReference>
<dbReference type="Gene3D" id="1.10.10.60">
    <property type="entry name" value="Homeodomain-like"/>
    <property type="match status" value="1"/>
</dbReference>
<dbReference type="InterPro" id="IPR036271">
    <property type="entry name" value="Tet_transcr_reg_TetR-rel_C_sf"/>
</dbReference>
<accession>A0A5N5W2N9</accession>
<name>A0A5N5W2N9_STRMB</name>
<evidence type="ECO:0000256" key="3">
    <source>
        <dbReference type="ARBA" id="ARBA00023163"/>
    </source>
</evidence>
<dbReference type="InterPro" id="IPR025996">
    <property type="entry name" value="MT1864/Rv1816-like_C"/>
</dbReference>
<dbReference type="SUPFAM" id="SSF46689">
    <property type="entry name" value="Homeodomain-like"/>
    <property type="match status" value="1"/>
</dbReference>
<organism evidence="6 7">
    <name type="scientific">Streptomyces mobaraensis</name>
    <name type="common">Streptoverticillium mobaraense</name>
    <dbReference type="NCBI Taxonomy" id="35621"/>
    <lineage>
        <taxon>Bacteria</taxon>
        <taxon>Bacillati</taxon>
        <taxon>Actinomycetota</taxon>
        <taxon>Actinomycetes</taxon>
        <taxon>Kitasatosporales</taxon>
        <taxon>Streptomycetaceae</taxon>
        <taxon>Streptomyces</taxon>
    </lineage>
</organism>